<accession>A0AAU7CC71</accession>
<dbReference type="RefSeq" id="WP_406695807.1">
    <property type="nucleotide sequence ID" value="NZ_CP155447.1"/>
</dbReference>
<keyword evidence="1" id="KW-1133">Transmembrane helix</keyword>
<gene>
    <name evidence="2" type="ORF">V5E97_32885</name>
</gene>
<name>A0AAU7CC71_9BACT</name>
<sequence length="100" mass="10692">MADRPRKPLFPNPFYVVLLVTSTLFVLTALAYVVSPYVGAEANGVRQAAKPGAASLALAAWLDRNGPLALGVEFVLMLVFGLLAMATDEWFPSKAQRSGP</sequence>
<dbReference type="AlphaFoldDB" id="A0AAU7CC71"/>
<keyword evidence="1" id="KW-0472">Membrane</keyword>
<protein>
    <submittedName>
        <fullName evidence="2">Uncharacterized protein</fullName>
    </submittedName>
</protein>
<keyword evidence="1" id="KW-0812">Transmembrane</keyword>
<reference evidence="2" key="1">
    <citation type="submission" date="2024-05" db="EMBL/GenBank/DDBJ databases">
        <title>Planctomycetes of the genus Singulisphaera possess chitinolytic capabilities.</title>
        <authorList>
            <person name="Ivanova A."/>
        </authorList>
    </citation>
    <scope>NUCLEOTIDE SEQUENCE</scope>
    <source>
        <strain evidence="2">Ch08T</strain>
    </source>
</reference>
<organism evidence="2">
    <name type="scientific">Singulisphaera sp. Ch08</name>
    <dbReference type="NCBI Taxonomy" id="3120278"/>
    <lineage>
        <taxon>Bacteria</taxon>
        <taxon>Pseudomonadati</taxon>
        <taxon>Planctomycetota</taxon>
        <taxon>Planctomycetia</taxon>
        <taxon>Isosphaerales</taxon>
        <taxon>Isosphaeraceae</taxon>
        <taxon>Singulisphaera</taxon>
    </lineage>
</organism>
<evidence type="ECO:0000313" key="2">
    <source>
        <dbReference type="EMBL" id="XBH03067.1"/>
    </source>
</evidence>
<dbReference type="EMBL" id="CP155447">
    <property type="protein sequence ID" value="XBH03067.1"/>
    <property type="molecule type" value="Genomic_DNA"/>
</dbReference>
<feature type="transmembrane region" description="Helical" evidence="1">
    <location>
        <begin position="68"/>
        <end position="87"/>
    </location>
</feature>
<evidence type="ECO:0000256" key="1">
    <source>
        <dbReference type="SAM" id="Phobius"/>
    </source>
</evidence>
<proteinExistence type="predicted"/>
<feature type="transmembrane region" description="Helical" evidence="1">
    <location>
        <begin position="12"/>
        <end position="34"/>
    </location>
</feature>